<dbReference type="STRING" id="5643.A0A060SLP9"/>
<evidence type="ECO:0000259" key="2">
    <source>
        <dbReference type="Pfam" id="PF00651"/>
    </source>
</evidence>
<feature type="region of interest" description="Disordered" evidence="1">
    <location>
        <begin position="1"/>
        <end position="21"/>
    </location>
</feature>
<dbReference type="AlphaFoldDB" id="A0A060SLP9"/>
<dbReference type="OrthoDB" id="3164835at2759"/>
<name>A0A060SLP9_PYCCI</name>
<dbReference type="Pfam" id="PF00651">
    <property type="entry name" value="BTB"/>
    <property type="match status" value="1"/>
</dbReference>
<evidence type="ECO:0000313" key="4">
    <source>
        <dbReference type="Proteomes" id="UP000029665"/>
    </source>
</evidence>
<protein>
    <recommendedName>
        <fullName evidence="2">BTB domain-containing protein</fullName>
    </recommendedName>
</protein>
<proteinExistence type="predicted"/>
<evidence type="ECO:0000313" key="3">
    <source>
        <dbReference type="EMBL" id="CDO73343.1"/>
    </source>
</evidence>
<dbReference type="HOGENOM" id="CLU_034203_2_0_1"/>
<accession>A0A060SLP9</accession>
<organism evidence="3 4">
    <name type="scientific">Pycnoporus cinnabarinus</name>
    <name type="common">Cinnabar-red polypore</name>
    <name type="synonym">Trametes cinnabarina</name>
    <dbReference type="NCBI Taxonomy" id="5643"/>
    <lineage>
        <taxon>Eukaryota</taxon>
        <taxon>Fungi</taxon>
        <taxon>Dikarya</taxon>
        <taxon>Basidiomycota</taxon>
        <taxon>Agaricomycotina</taxon>
        <taxon>Agaricomycetes</taxon>
        <taxon>Polyporales</taxon>
        <taxon>Polyporaceae</taxon>
        <taxon>Trametes</taxon>
    </lineage>
</organism>
<gene>
    <name evidence="3" type="ORF">BN946_scf185008.g106</name>
</gene>
<dbReference type="InterPro" id="IPR000210">
    <property type="entry name" value="BTB/POZ_dom"/>
</dbReference>
<keyword evidence="4" id="KW-1185">Reference proteome</keyword>
<dbReference type="Proteomes" id="UP000029665">
    <property type="component" value="Unassembled WGS sequence"/>
</dbReference>
<reference evidence="3" key="1">
    <citation type="submission" date="2014-01" db="EMBL/GenBank/DDBJ databases">
        <title>The genome of the white-rot fungus Pycnoporus cinnabarinus: a basidiomycete model with a versatile arsenal for lignocellulosic biomass breakdown.</title>
        <authorList>
            <person name="Levasseur A."/>
            <person name="Lomascolo A."/>
            <person name="Ruiz-Duenas F.J."/>
            <person name="Uzan E."/>
            <person name="Piumi F."/>
            <person name="Kues U."/>
            <person name="Ram A.F.J."/>
            <person name="Murat C."/>
            <person name="Haon M."/>
            <person name="Benoit I."/>
            <person name="Arfi Y."/>
            <person name="Chevret D."/>
            <person name="Drula E."/>
            <person name="Kwon M.J."/>
            <person name="Gouret P."/>
            <person name="Lesage-Meessen L."/>
            <person name="Lombard V."/>
            <person name="Mariette J."/>
            <person name="Noirot C."/>
            <person name="Park J."/>
            <person name="Patyshakuliyeva A."/>
            <person name="Wieneger R.A.B."/>
            <person name="Wosten H.A.B."/>
            <person name="Martin F."/>
            <person name="Coutinho P.M."/>
            <person name="de Vries R."/>
            <person name="Martinez A.T."/>
            <person name="Klopp C."/>
            <person name="Pontarotti P."/>
            <person name="Henrissat B."/>
            <person name="Record E."/>
        </authorList>
    </citation>
    <scope>NUCLEOTIDE SEQUENCE [LARGE SCALE GENOMIC DNA]</scope>
    <source>
        <strain evidence="3">BRFM137</strain>
    </source>
</reference>
<dbReference type="InterPro" id="IPR011333">
    <property type="entry name" value="SKP1/BTB/POZ_sf"/>
</dbReference>
<dbReference type="Gene3D" id="3.30.710.10">
    <property type="entry name" value="Potassium Channel Kv1.1, Chain A"/>
    <property type="match status" value="2"/>
</dbReference>
<comment type="caution">
    <text evidence="3">The sequence shown here is derived from an EMBL/GenBank/DDBJ whole genome shotgun (WGS) entry which is preliminary data.</text>
</comment>
<feature type="domain" description="BTB" evidence="2">
    <location>
        <begin position="243"/>
        <end position="351"/>
    </location>
</feature>
<dbReference type="EMBL" id="CCBP010000120">
    <property type="protein sequence ID" value="CDO73343.1"/>
    <property type="molecule type" value="Genomic_DNA"/>
</dbReference>
<sequence length="441" mass="48713">MTTPTPVRADQPRPRLPLPPFDNSAADTVLRSSDGILLHVHSVIVAEASEVFAGMYSIPQPPRLLSVGRSGGLDQDRTVDGGGAPVVQLAEDGLTLDRLLRLCYPIADPEFKDPAEIRPVLAAAIKYEMNEAVSLTKKALLSYIPTRPLEVWAVACSLQLEDETLEAARALASGPVYFTSTALEALREVSVGQYWRLMKFICRGGNAGTGFSFWHPEPEDAPQDSRLVGSRTYSTIEFVDRPFADIICRSFDGQDFRSHKAILITVSPVLRERILALEAKRSGSGTNTNGSDNIPVLQFHNPATELSALLELSYPVRRNSCFDVILPLHRVCALMKAAKTYAMDFVLKVLEPSFHAEAYASPLKAYLLAKHMGLAEYAREMEPTVLRREPHLYGWFPEMETIRAPAFYELVMKHHAHSALGSDIFAALHRLEGSDADSQDL</sequence>
<evidence type="ECO:0000256" key="1">
    <source>
        <dbReference type="SAM" id="MobiDB-lite"/>
    </source>
</evidence>
<dbReference type="OMA" id="GWFPEME"/>